<dbReference type="PANTHER" id="PTHR23506:SF23">
    <property type="entry name" value="GH10249P"/>
    <property type="match status" value="1"/>
</dbReference>
<dbReference type="InterPro" id="IPR050930">
    <property type="entry name" value="MFS_Vesicular_Transporter"/>
</dbReference>
<dbReference type="GO" id="GO:0005335">
    <property type="term" value="F:serotonin:sodium:chloride symporter activity"/>
    <property type="evidence" value="ECO:0007669"/>
    <property type="project" value="TreeGrafter"/>
</dbReference>
<organism evidence="8 9">
    <name type="scientific">Glossina fuscipes</name>
    <dbReference type="NCBI Taxonomy" id="7396"/>
    <lineage>
        <taxon>Eukaryota</taxon>
        <taxon>Metazoa</taxon>
        <taxon>Ecdysozoa</taxon>
        <taxon>Arthropoda</taxon>
        <taxon>Hexapoda</taxon>
        <taxon>Insecta</taxon>
        <taxon>Pterygota</taxon>
        <taxon>Neoptera</taxon>
        <taxon>Endopterygota</taxon>
        <taxon>Diptera</taxon>
        <taxon>Brachycera</taxon>
        <taxon>Muscomorpha</taxon>
        <taxon>Hippoboscoidea</taxon>
        <taxon>Glossinidae</taxon>
        <taxon>Glossina</taxon>
    </lineage>
</organism>
<dbReference type="Gene3D" id="1.20.1250.20">
    <property type="entry name" value="MFS general substrate transporter like domains"/>
    <property type="match status" value="2"/>
</dbReference>
<evidence type="ECO:0000313" key="8">
    <source>
        <dbReference type="Proteomes" id="UP000092443"/>
    </source>
</evidence>
<dbReference type="GO" id="GO:0030672">
    <property type="term" value="C:synaptic vesicle membrane"/>
    <property type="evidence" value="ECO:0007669"/>
    <property type="project" value="TreeGrafter"/>
</dbReference>
<feature type="transmembrane region" description="Helical" evidence="6">
    <location>
        <begin position="259"/>
        <end position="280"/>
    </location>
</feature>
<keyword evidence="8" id="KW-1185">Reference proteome</keyword>
<feature type="transmembrane region" description="Helical" evidence="6">
    <location>
        <begin position="301"/>
        <end position="320"/>
    </location>
</feature>
<feature type="transmembrane region" description="Helical" evidence="6">
    <location>
        <begin position="389"/>
        <end position="407"/>
    </location>
</feature>
<evidence type="ECO:0000259" key="7">
    <source>
        <dbReference type="PROSITE" id="PS50850"/>
    </source>
</evidence>
<evidence type="ECO:0000256" key="5">
    <source>
        <dbReference type="ARBA" id="ARBA00023136"/>
    </source>
</evidence>
<evidence type="ECO:0000256" key="6">
    <source>
        <dbReference type="SAM" id="Phobius"/>
    </source>
</evidence>
<evidence type="ECO:0000256" key="3">
    <source>
        <dbReference type="ARBA" id="ARBA00022692"/>
    </source>
</evidence>
<dbReference type="Proteomes" id="UP000092443">
    <property type="component" value="Unplaced"/>
</dbReference>
<keyword evidence="5 6" id="KW-0472">Membrane</keyword>
<dbReference type="RefSeq" id="XP_037888049.1">
    <property type="nucleotide sequence ID" value="XM_038032121.1"/>
</dbReference>
<feature type="transmembrane region" description="Helical" evidence="6">
    <location>
        <begin position="42"/>
        <end position="65"/>
    </location>
</feature>
<dbReference type="PROSITE" id="PS50850">
    <property type="entry name" value="MFS"/>
    <property type="match status" value="1"/>
</dbReference>
<feature type="transmembrane region" description="Helical" evidence="6">
    <location>
        <begin position="460"/>
        <end position="479"/>
    </location>
</feature>
<accession>A0A9C6DTQ7</accession>
<dbReference type="GO" id="GO:0015842">
    <property type="term" value="P:aminergic neurotransmitter loading into synaptic vesicle"/>
    <property type="evidence" value="ECO:0007669"/>
    <property type="project" value="TreeGrafter"/>
</dbReference>
<dbReference type="GeneID" id="119636635"/>
<evidence type="ECO:0000313" key="9">
    <source>
        <dbReference type="RefSeq" id="XP_037888049.1"/>
    </source>
</evidence>
<dbReference type="SUPFAM" id="SSF103473">
    <property type="entry name" value="MFS general substrate transporter"/>
    <property type="match status" value="1"/>
</dbReference>
<dbReference type="CDD" id="cd17384">
    <property type="entry name" value="MFS_SLC18A1_2_VAT1_2"/>
    <property type="match status" value="1"/>
</dbReference>
<dbReference type="GO" id="GO:0043195">
    <property type="term" value="C:terminal bouton"/>
    <property type="evidence" value="ECO:0007669"/>
    <property type="project" value="TreeGrafter"/>
</dbReference>
<feature type="transmembrane region" description="Helical" evidence="6">
    <location>
        <begin position="231"/>
        <end position="253"/>
    </location>
</feature>
<protein>
    <submittedName>
        <fullName evidence="9">Synaptic vesicular amine transporter-like</fullName>
    </submittedName>
</protein>
<dbReference type="InterPro" id="IPR036259">
    <property type="entry name" value="MFS_trans_sf"/>
</dbReference>
<feature type="transmembrane region" description="Helical" evidence="6">
    <location>
        <begin position="200"/>
        <end position="219"/>
    </location>
</feature>
<feature type="transmembrane region" description="Helical" evidence="6">
    <location>
        <begin position="428"/>
        <end position="448"/>
    </location>
</feature>
<dbReference type="FunFam" id="1.20.1250.20:FF:000145">
    <property type="entry name" value="Chromaffin granule amine transporter"/>
    <property type="match status" value="1"/>
</dbReference>
<feature type="transmembrane region" description="Helical" evidence="6">
    <location>
        <begin position="174"/>
        <end position="194"/>
    </location>
</feature>
<dbReference type="AlphaFoldDB" id="A0A9C6DTQ7"/>
<feature type="transmembrane region" description="Helical" evidence="6">
    <location>
        <begin position="340"/>
        <end position="357"/>
    </location>
</feature>
<gene>
    <name evidence="9" type="primary">LOC119636635</name>
</gene>
<keyword evidence="4 6" id="KW-1133">Transmembrane helix</keyword>
<name>A0A9C6DTQ7_9MUSC</name>
<comment type="subcellular location">
    <subcellularLocation>
        <location evidence="1">Membrane</location>
        <topology evidence="1">Multi-pass membrane protein</topology>
    </subcellularLocation>
</comment>
<evidence type="ECO:0000256" key="4">
    <source>
        <dbReference type="ARBA" id="ARBA00022989"/>
    </source>
</evidence>
<feature type="transmembrane region" description="Helical" evidence="6">
    <location>
        <begin position="364"/>
        <end position="383"/>
    </location>
</feature>
<dbReference type="PANTHER" id="PTHR23506">
    <property type="entry name" value="GH10249P"/>
    <property type="match status" value="1"/>
</dbReference>
<dbReference type="InterPro" id="IPR011701">
    <property type="entry name" value="MFS"/>
</dbReference>
<feature type="domain" description="Major facilitator superfamily (MFS) profile" evidence="7">
    <location>
        <begin position="43"/>
        <end position="481"/>
    </location>
</feature>
<dbReference type="InterPro" id="IPR020846">
    <property type="entry name" value="MFS_dom"/>
</dbReference>
<reference evidence="9" key="1">
    <citation type="submission" date="2025-08" db="UniProtKB">
        <authorList>
            <consortium name="RefSeq"/>
        </authorList>
    </citation>
    <scope>IDENTIFICATION</scope>
    <source>
        <tissue evidence="9">Whole body pupa</tissue>
    </source>
</reference>
<dbReference type="Pfam" id="PF07690">
    <property type="entry name" value="MFS_1"/>
    <property type="match status" value="1"/>
</dbReference>
<keyword evidence="3 6" id="KW-0812">Transmembrane</keyword>
<evidence type="ECO:0000256" key="2">
    <source>
        <dbReference type="ARBA" id="ARBA00022448"/>
    </source>
</evidence>
<proteinExistence type="predicted"/>
<evidence type="ECO:0000256" key="1">
    <source>
        <dbReference type="ARBA" id="ARBA00004141"/>
    </source>
</evidence>
<dbReference type="KEGG" id="gfs:119636635"/>
<feature type="transmembrane region" description="Helical" evidence="6">
    <location>
        <begin position="141"/>
        <end position="162"/>
    </location>
</feature>
<sequence length="519" mass="56418">MVTVSKKKENLLTFPSNLQSQENKSTKGFYSVFKVLRRSNRLVLIAVTMALLIENMLLTTVVPVVPGYLYDIRHPDAPFGSLPTSLMSYKGSSYSLQSGDDDGNYSLPSSEISTLHPDGNKTSPFEMENRHNELVDETMEMGYLLASKAFVQFLANPIVGPLTQRIGSNIPMFFGYFILFTSSLMFAFGRTYWILFVARAIQGIGSSCCSVCGMAMLAASYTDERERGNAMAIALGGLALGVLIGPSFGGVMYEFLGKSAPFLILSVLTFIVAIFHFSILQPKVQKSKQEPPTLKALITDPYIIVTVIALMIANMGVAVMEPSLPLWMVDTFGSSRWEQGVVFFPTCLAYIIGTHVFGRLAYKIGRWLAALLGLIVIGVSLMTTPIATSIVLLIAPNAGVGIGFAMVESSMMPQLSYLADIRHTAVYGGVYAIGDMAFCIAFIVGPILSGSLIKAVGFTWTLRGVAIICFLYAPFLTLLKNPPRREQKKAVVQVAATSKTTISVDHPPIPIIKDITNVA</sequence>
<keyword evidence="2" id="KW-0813">Transport</keyword>